<dbReference type="OrthoDB" id="5988270at2759"/>
<feature type="region of interest" description="Disordered" evidence="1">
    <location>
        <begin position="27"/>
        <end position="58"/>
    </location>
</feature>
<evidence type="ECO:0000256" key="1">
    <source>
        <dbReference type="SAM" id="MobiDB-lite"/>
    </source>
</evidence>
<sequence>MDGLVNSLTREDFGNKKVRNVNVTVKVRNARKAEESTKGKTRKGGRKGQTRKDGREGQTGKVKFDITEYLKLVFPFQEADADKCFLHFERVAGNLKWPTDNRVIQLQSVLVESSRSKEQLFDRWCHSQRVDENHDRLMTAGLIEGSKRCIHSDVRTFVDEQKVKTIRGKSMTSR</sequence>
<proteinExistence type="predicted"/>
<evidence type="ECO:0000313" key="2">
    <source>
        <dbReference type="EMBL" id="RMX54824.1"/>
    </source>
</evidence>
<protein>
    <submittedName>
        <fullName evidence="2">Uncharacterized protein</fullName>
    </submittedName>
</protein>
<reference evidence="2 3" key="1">
    <citation type="journal article" date="2018" name="Sci. Rep.">
        <title>Comparative analysis of the Pocillopora damicornis genome highlights role of immune system in coral evolution.</title>
        <authorList>
            <person name="Cunning R."/>
            <person name="Bay R.A."/>
            <person name="Gillette P."/>
            <person name="Baker A.C."/>
            <person name="Traylor-Knowles N."/>
        </authorList>
    </citation>
    <scope>NUCLEOTIDE SEQUENCE [LARGE SCALE GENOMIC DNA]</scope>
    <source>
        <strain evidence="2">RSMAS</strain>
        <tissue evidence="2">Whole animal</tissue>
    </source>
</reference>
<name>A0A3M6UMS2_POCDA</name>
<keyword evidence="3" id="KW-1185">Reference proteome</keyword>
<organism evidence="2 3">
    <name type="scientific">Pocillopora damicornis</name>
    <name type="common">Cauliflower coral</name>
    <name type="synonym">Millepora damicornis</name>
    <dbReference type="NCBI Taxonomy" id="46731"/>
    <lineage>
        <taxon>Eukaryota</taxon>
        <taxon>Metazoa</taxon>
        <taxon>Cnidaria</taxon>
        <taxon>Anthozoa</taxon>
        <taxon>Hexacorallia</taxon>
        <taxon>Scleractinia</taxon>
        <taxon>Astrocoeniina</taxon>
        <taxon>Pocilloporidae</taxon>
        <taxon>Pocillopora</taxon>
    </lineage>
</organism>
<accession>A0A3M6UMS2</accession>
<dbReference type="AlphaFoldDB" id="A0A3M6UMS2"/>
<gene>
    <name evidence="2" type="ORF">pdam_00022536</name>
</gene>
<comment type="caution">
    <text evidence="2">The sequence shown here is derived from an EMBL/GenBank/DDBJ whole genome shotgun (WGS) entry which is preliminary data.</text>
</comment>
<dbReference type="EMBL" id="RCHS01001184">
    <property type="protein sequence ID" value="RMX54824.1"/>
    <property type="molecule type" value="Genomic_DNA"/>
</dbReference>
<evidence type="ECO:0000313" key="3">
    <source>
        <dbReference type="Proteomes" id="UP000275408"/>
    </source>
</evidence>
<feature type="compositionally biased region" description="Basic residues" evidence="1">
    <location>
        <begin position="39"/>
        <end position="49"/>
    </location>
</feature>
<dbReference type="Proteomes" id="UP000275408">
    <property type="component" value="Unassembled WGS sequence"/>
</dbReference>